<dbReference type="EMBL" id="CP008876">
    <property type="protein sequence ID" value="AIF65746.1"/>
    <property type="molecule type" value="Genomic_DNA"/>
</dbReference>
<dbReference type="AlphaFoldDB" id="A0A075LHP5"/>
<accession>A0A075LHP5</accession>
<dbReference type="HOGENOM" id="CLU_2143286_0_0_9"/>
<dbReference type="OrthoDB" id="2721364at2"/>
<dbReference type="GeneID" id="34222028"/>
<name>A0A075LHP5_9BACI</name>
<proteinExistence type="predicted"/>
<evidence type="ECO:0000313" key="1">
    <source>
        <dbReference type="EMBL" id="AIF65746.1"/>
    </source>
</evidence>
<dbReference type="Proteomes" id="UP000027980">
    <property type="component" value="Chromosome"/>
</dbReference>
<dbReference type="KEGG" id="tap:GZ22_03180"/>
<dbReference type="RefSeq" id="WP_038558556.1">
    <property type="nucleotide sequence ID" value="NZ_CP008876.1"/>
</dbReference>
<sequence length="116" mass="13685">MPQFTFTVTEQLLPNEDYTYKKQTLRKLVEDIQGNDDEFYTLVNNIIVGEDQKGKIIEAMKKETNQRKDHSEELFKDVFEKINKAVNSFNEQVEEIKEQRLSVTYEDLTGEKDFAL</sequence>
<gene>
    <name evidence="1" type="ORF">GZ22_03180</name>
</gene>
<organism evidence="1 2">
    <name type="scientific">Terribacillus saccharophilus</name>
    <dbReference type="NCBI Taxonomy" id="361277"/>
    <lineage>
        <taxon>Bacteria</taxon>
        <taxon>Bacillati</taxon>
        <taxon>Bacillota</taxon>
        <taxon>Bacilli</taxon>
        <taxon>Bacillales</taxon>
        <taxon>Bacillaceae</taxon>
        <taxon>Terribacillus</taxon>
    </lineage>
</organism>
<protein>
    <submittedName>
        <fullName evidence="1">Uncharacterized protein</fullName>
    </submittedName>
</protein>
<reference evidence="1 2" key="1">
    <citation type="submission" date="2014-07" db="EMBL/GenBank/DDBJ databases">
        <title>Complete genome sequence of a moderately halophilic bacterium Terribacillus aidingensis MP602, isolated from Cryptomeria fortunei in Tianmu mountain in China.</title>
        <authorList>
            <person name="Wang Y."/>
            <person name="Lu P."/>
            <person name="Zhang L."/>
        </authorList>
    </citation>
    <scope>NUCLEOTIDE SEQUENCE [LARGE SCALE GENOMIC DNA]</scope>
    <source>
        <strain evidence="1 2">MP602</strain>
    </source>
</reference>
<evidence type="ECO:0000313" key="2">
    <source>
        <dbReference type="Proteomes" id="UP000027980"/>
    </source>
</evidence>